<evidence type="ECO:0008006" key="4">
    <source>
        <dbReference type="Google" id="ProtNLM"/>
    </source>
</evidence>
<evidence type="ECO:0000313" key="2">
    <source>
        <dbReference type="EMBL" id="RDW83401.1"/>
    </source>
</evidence>
<dbReference type="OrthoDB" id="202545at2759"/>
<dbReference type="PANTHER" id="PTHR42044:SF2">
    <property type="entry name" value="DUF676 DOMAIN-CONTAINING PROTEIN"/>
    <property type="match status" value="1"/>
</dbReference>
<dbReference type="PANTHER" id="PTHR42044">
    <property type="entry name" value="DUF676 DOMAIN-CONTAINING PROTEIN-RELATED"/>
    <property type="match status" value="1"/>
</dbReference>
<proteinExistence type="predicted"/>
<dbReference type="Proteomes" id="UP000256328">
    <property type="component" value="Unassembled WGS sequence"/>
</dbReference>
<keyword evidence="1" id="KW-0812">Transmembrane</keyword>
<dbReference type="InterPro" id="IPR029058">
    <property type="entry name" value="AB_hydrolase_fold"/>
</dbReference>
<comment type="caution">
    <text evidence="2">The sequence shown here is derived from an EMBL/GenBank/DDBJ whole genome shotgun (WGS) entry which is preliminary data.</text>
</comment>
<gene>
    <name evidence="2" type="ORF">BP5796_04892</name>
</gene>
<feature type="transmembrane region" description="Helical" evidence="1">
    <location>
        <begin position="70"/>
        <end position="91"/>
    </location>
</feature>
<dbReference type="AlphaFoldDB" id="A0A3D8SB72"/>
<accession>A0A3D8SB72</accession>
<protein>
    <recommendedName>
        <fullName evidence="4">DUF676 domain-containing protein</fullName>
    </recommendedName>
</protein>
<evidence type="ECO:0000313" key="3">
    <source>
        <dbReference type="Proteomes" id="UP000256328"/>
    </source>
</evidence>
<feature type="transmembrane region" description="Helical" evidence="1">
    <location>
        <begin position="98"/>
        <end position="120"/>
    </location>
</feature>
<keyword evidence="1" id="KW-0472">Membrane</keyword>
<organism evidence="2 3">
    <name type="scientific">Coleophoma crateriformis</name>
    <dbReference type="NCBI Taxonomy" id="565419"/>
    <lineage>
        <taxon>Eukaryota</taxon>
        <taxon>Fungi</taxon>
        <taxon>Dikarya</taxon>
        <taxon>Ascomycota</taxon>
        <taxon>Pezizomycotina</taxon>
        <taxon>Leotiomycetes</taxon>
        <taxon>Helotiales</taxon>
        <taxon>Dermateaceae</taxon>
        <taxon>Coleophoma</taxon>
    </lineage>
</organism>
<evidence type="ECO:0000256" key="1">
    <source>
        <dbReference type="SAM" id="Phobius"/>
    </source>
</evidence>
<sequence length="365" mass="41186">MTTIVSEQANMTTTSLSLPNFVSPTQLLISDLKLVWKLRWYIPSIILPLTPDLSGPLDELAPTWANRADLAFHAVLVIAQLGFLASIPLCLVLPLGTFLLYFVGFVVANYLICIPFNGFLQTEYMAAPKTPIPGVGENEKWIFINGVSVGRHWLNGNLQRLANTFRREIFAVHNPTFGIIFDLIQCLIERDFSYNTRDIRQAYTFIKRELMSEMNTKVVLILHSQGGIEGGMVIDWLLADVPEAKMKKLEVYTFGNAANHFNNPVRRSQDDSGAGAPDYGRAIGHIEHYANDGDFVARFGVLEFAKRRCGEHENRFVGQVFQRAGTGHLLCQHYLDYMFVMKDHKVAESNPFMDSLAWVDKTHSK</sequence>
<keyword evidence="1" id="KW-1133">Transmembrane helix</keyword>
<keyword evidence="3" id="KW-1185">Reference proteome</keyword>
<dbReference type="EMBL" id="PDLN01000006">
    <property type="protein sequence ID" value="RDW83401.1"/>
    <property type="molecule type" value="Genomic_DNA"/>
</dbReference>
<dbReference type="SUPFAM" id="SSF53474">
    <property type="entry name" value="alpha/beta-Hydrolases"/>
    <property type="match status" value="1"/>
</dbReference>
<reference evidence="2 3" key="1">
    <citation type="journal article" date="2018" name="IMA Fungus">
        <title>IMA Genome-F 9: Draft genome sequence of Annulohypoxylon stygium, Aspergillus mulundensis, Berkeleyomyces basicola (syn. Thielaviopsis basicola), Ceratocystis smalleyi, two Cercospora beticola strains, Coleophoma cylindrospora, Fusarium fracticaudum, Phialophora cf. hyalina, and Morchella septimelata.</title>
        <authorList>
            <person name="Wingfield B.D."/>
            <person name="Bills G.F."/>
            <person name="Dong Y."/>
            <person name="Huang W."/>
            <person name="Nel W.J."/>
            <person name="Swalarsk-Parry B.S."/>
            <person name="Vaghefi N."/>
            <person name="Wilken P.M."/>
            <person name="An Z."/>
            <person name="de Beer Z.W."/>
            <person name="De Vos L."/>
            <person name="Chen L."/>
            <person name="Duong T.A."/>
            <person name="Gao Y."/>
            <person name="Hammerbacher A."/>
            <person name="Kikkert J.R."/>
            <person name="Li Y."/>
            <person name="Li H."/>
            <person name="Li K."/>
            <person name="Li Q."/>
            <person name="Liu X."/>
            <person name="Ma X."/>
            <person name="Naidoo K."/>
            <person name="Pethybridge S.J."/>
            <person name="Sun J."/>
            <person name="Steenkamp E.T."/>
            <person name="van der Nest M.A."/>
            <person name="van Wyk S."/>
            <person name="Wingfield M.J."/>
            <person name="Xiong C."/>
            <person name="Yue Q."/>
            <person name="Zhang X."/>
        </authorList>
    </citation>
    <scope>NUCLEOTIDE SEQUENCE [LARGE SCALE GENOMIC DNA]</scope>
    <source>
        <strain evidence="2 3">BP5796</strain>
    </source>
</reference>
<name>A0A3D8SB72_9HELO</name>